<dbReference type="eggNOG" id="COG0352">
    <property type="taxonomic scope" value="Bacteria"/>
</dbReference>
<accession>A4C198</accession>
<protein>
    <submittedName>
        <fullName evidence="2">Putative thiamine phosphate pyrophosphorylase</fullName>
    </submittedName>
</protein>
<sequence>MLILLAPEKDIVGEIEILTQLFKEGLSCYHLRKPAKNQQEHCAFLDKIPPEYHHRILLHHCHELLQDYNLKGLHFTAKKRADVLTKGPQLFLDLQKKGKTISSSFHEIKEVLDCTVAFDYHFLSPVFSSISKKGYLGRSFKVHEIDKRMIGMGGITANNLEETIALGFHGVGVLGGVWYAENPVESFKSIQQQYEQCVQNYTQLSENRHTRIN</sequence>
<evidence type="ECO:0000313" key="2">
    <source>
        <dbReference type="EMBL" id="EAR11901.1"/>
    </source>
</evidence>
<evidence type="ECO:0000259" key="1">
    <source>
        <dbReference type="Pfam" id="PF02581"/>
    </source>
</evidence>
<dbReference type="InterPro" id="IPR036206">
    <property type="entry name" value="ThiamineP_synth_sf"/>
</dbReference>
<dbReference type="CDD" id="cd00564">
    <property type="entry name" value="TMP_TenI"/>
    <property type="match status" value="1"/>
</dbReference>
<name>A4C198_9FLAO</name>
<dbReference type="STRING" id="313594.PI23P_11227"/>
<dbReference type="Gene3D" id="3.20.20.70">
    <property type="entry name" value="Aldolase class I"/>
    <property type="match status" value="1"/>
</dbReference>
<dbReference type="Proteomes" id="UP000003053">
    <property type="component" value="Unassembled WGS sequence"/>
</dbReference>
<dbReference type="Pfam" id="PF02581">
    <property type="entry name" value="TMP-TENI"/>
    <property type="match status" value="1"/>
</dbReference>
<reference evidence="2 3" key="1">
    <citation type="submission" date="2006-02" db="EMBL/GenBank/DDBJ databases">
        <authorList>
            <person name="Murray A."/>
            <person name="Staley J."/>
            <person name="Ferriera S."/>
            <person name="Johnson J."/>
            <person name="Kravitz S."/>
            <person name="Halpern A."/>
            <person name="Remington K."/>
            <person name="Beeson K."/>
            <person name="Tran B."/>
            <person name="Rogers Y.-H."/>
            <person name="Friedman R."/>
            <person name="Venter J.C."/>
        </authorList>
    </citation>
    <scope>NUCLEOTIDE SEQUENCE [LARGE SCALE GENOMIC DNA]</scope>
    <source>
        <strain evidence="2 3">23-P</strain>
    </source>
</reference>
<comment type="caution">
    <text evidence="2">The sequence shown here is derived from an EMBL/GenBank/DDBJ whole genome shotgun (WGS) entry which is preliminary data.</text>
</comment>
<dbReference type="SUPFAM" id="SSF51391">
    <property type="entry name" value="Thiamin phosphate synthase"/>
    <property type="match status" value="1"/>
</dbReference>
<dbReference type="GO" id="GO:0009228">
    <property type="term" value="P:thiamine biosynthetic process"/>
    <property type="evidence" value="ECO:0007669"/>
    <property type="project" value="UniProtKB-KW"/>
</dbReference>
<organism evidence="2 3">
    <name type="scientific">Polaribacter irgensii 23-P</name>
    <dbReference type="NCBI Taxonomy" id="313594"/>
    <lineage>
        <taxon>Bacteria</taxon>
        <taxon>Pseudomonadati</taxon>
        <taxon>Bacteroidota</taxon>
        <taxon>Flavobacteriia</taxon>
        <taxon>Flavobacteriales</taxon>
        <taxon>Flavobacteriaceae</taxon>
    </lineage>
</organism>
<evidence type="ECO:0000313" key="3">
    <source>
        <dbReference type="Proteomes" id="UP000003053"/>
    </source>
</evidence>
<dbReference type="OrthoDB" id="194683at2"/>
<dbReference type="RefSeq" id="WP_004570861.1">
    <property type="nucleotide sequence ID" value="NZ_CH724148.1"/>
</dbReference>
<dbReference type="HOGENOM" id="CLU_018272_4_0_10"/>
<gene>
    <name evidence="2" type="ORF">PI23P_11227</name>
</gene>
<dbReference type="InterPro" id="IPR013785">
    <property type="entry name" value="Aldolase_TIM"/>
</dbReference>
<dbReference type="InterPro" id="IPR022998">
    <property type="entry name" value="ThiamineP_synth_TenI"/>
</dbReference>
<dbReference type="AlphaFoldDB" id="A4C198"/>
<proteinExistence type="predicted"/>
<dbReference type="EMBL" id="AAOG01000003">
    <property type="protein sequence ID" value="EAR11901.1"/>
    <property type="molecule type" value="Genomic_DNA"/>
</dbReference>
<keyword evidence="3" id="KW-1185">Reference proteome</keyword>
<feature type="domain" description="Thiamine phosphate synthase/TenI" evidence="1">
    <location>
        <begin position="14"/>
        <end position="175"/>
    </location>
</feature>